<evidence type="ECO:0000313" key="2">
    <source>
        <dbReference type="EMBL" id="RLU25472.1"/>
    </source>
</evidence>
<dbReference type="Pfam" id="PF00078">
    <property type="entry name" value="RVT_1"/>
    <property type="match status" value="1"/>
</dbReference>
<dbReference type="PROSITE" id="PS50878">
    <property type="entry name" value="RT_POL"/>
    <property type="match status" value="1"/>
</dbReference>
<dbReference type="InterPro" id="IPR043502">
    <property type="entry name" value="DNA/RNA_pol_sf"/>
</dbReference>
<reference evidence="2" key="1">
    <citation type="journal article" date="2018" name="Genome Res.">
        <title>The genomic architecture and molecular evolution of ant odorant receptors.</title>
        <authorList>
            <person name="McKenzie S.K."/>
            <person name="Kronauer D.J.C."/>
        </authorList>
    </citation>
    <scope>NUCLEOTIDE SEQUENCE [LARGE SCALE GENOMIC DNA]</scope>
    <source>
        <strain evidence="2">Clonal line C1</strain>
    </source>
</reference>
<protein>
    <recommendedName>
        <fullName evidence="1">Reverse transcriptase domain-containing protein</fullName>
    </recommendedName>
</protein>
<dbReference type="SUPFAM" id="SSF56672">
    <property type="entry name" value="DNA/RNA polymerases"/>
    <property type="match status" value="1"/>
</dbReference>
<dbReference type="OrthoDB" id="7551601at2759"/>
<organism evidence="2">
    <name type="scientific">Ooceraea biroi</name>
    <name type="common">Clonal raider ant</name>
    <name type="synonym">Cerapachys biroi</name>
    <dbReference type="NCBI Taxonomy" id="2015173"/>
    <lineage>
        <taxon>Eukaryota</taxon>
        <taxon>Metazoa</taxon>
        <taxon>Ecdysozoa</taxon>
        <taxon>Arthropoda</taxon>
        <taxon>Hexapoda</taxon>
        <taxon>Insecta</taxon>
        <taxon>Pterygota</taxon>
        <taxon>Neoptera</taxon>
        <taxon>Endopterygota</taxon>
        <taxon>Hymenoptera</taxon>
        <taxon>Apocrita</taxon>
        <taxon>Aculeata</taxon>
        <taxon>Formicoidea</taxon>
        <taxon>Formicidae</taxon>
        <taxon>Dorylinae</taxon>
        <taxon>Ooceraea</taxon>
    </lineage>
</organism>
<feature type="domain" description="Reverse transcriptase" evidence="1">
    <location>
        <begin position="1"/>
        <end position="245"/>
    </location>
</feature>
<sequence length="263" mass="30477">MTTSSLARCYGLPKIHKPGFPLRIIVSAIDTPEYNIAYFFHKILTDSIPKPGSYIKDNWTFVKNIQNLSIGPNEELVSLDVISLFTNIPKELVKKSIKKRWHLINSVTKFNLDQFLYAIDLILTSTSFSFGGQFYNQIFGCPMGSPLSSILADIILDDLESQCIESLDFKVQTFYRYVDDVFTILPKNKIQYVMNIFNSYYPRLQFTCELENNNSMSFLDTIVIRVNNKLITNWYRKPTFSGRYVNYFSSHPLKHKIGVINVW</sequence>
<dbReference type="Proteomes" id="UP000279307">
    <property type="component" value="Chromosome 2"/>
</dbReference>
<dbReference type="EMBL" id="QOIP01000002">
    <property type="protein sequence ID" value="RLU25472.1"/>
    <property type="molecule type" value="Genomic_DNA"/>
</dbReference>
<evidence type="ECO:0000259" key="1">
    <source>
        <dbReference type="PROSITE" id="PS50878"/>
    </source>
</evidence>
<reference evidence="2" key="2">
    <citation type="submission" date="2018-07" db="EMBL/GenBank/DDBJ databases">
        <authorList>
            <person name="Mckenzie S.K."/>
            <person name="Kronauer D.J.C."/>
        </authorList>
    </citation>
    <scope>NUCLEOTIDE SEQUENCE</scope>
    <source>
        <strain evidence="2">Clonal line C1</strain>
    </source>
</reference>
<proteinExistence type="predicted"/>
<dbReference type="GO" id="GO:0071897">
    <property type="term" value="P:DNA biosynthetic process"/>
    <property type="evidence" value="ECO:0007669"/>
    <property type="project" value="UniProtKB-ARBA"/>
</dbReference>
<dbReference type="InterPro" id="IPR000477">
    <property type="entry name" value="RT_dom"/>
</dbReference>
<name>A0A3L8DYV7_OOCBI</name>
<dbReference type="PANTHER" id="PTHR21301">
    <property type="entry name" value="REVERSE TRANSCRIPTASE"/>
    <property type="match status" value="1"/>
</dbReference>
<gene>
    <name evidence="2" type="ORF">DMN91_001628</name>
</gene>
<dbReference type="PANTHER" id="PTHR21301:SF10">
    <property type="entry name" value="REVERSE TRANSCRIPTASE DOMAIN-CONTAINING PROTEIN"/>
    <property type="match status" value="1"/>
</dbReference>
<accession>A0A3L8DYV7</accession>
<dbReference type="AlphaFoldDB" id="A0A3L8DYV7"/>
<comment type="caution">
    <text evidence="2">The sequence shown here is derived from an EMBL/GenBank/DDBJ whole genome shotgun (WGS) entry which is preliminary data.</text>
</comment>